<evidence type="ECO:0000256" key="6">
    <source>
        <dbReference type="ARBA" id="ARBA00023049"/>
    </source>
</evidence>
<dbReference type="EMBL" id="JBEPCV010000021">
    <property type="protein sequence ID" value="MER6906293.1"/>
    <property type="molecule type" value="Genomic_DNA"/>
</dbReference>
<evidence type="ECO:0000256" key="2">
    <source>
        <dbReference type="ARBA" id="ARBA00022670"/>
    </source>
</evidence>
<dbReference type="InterPro" id="IPR052759">
    <property type="entry name" value="Metalloprotease_M4"/>
</dbReference>
<dbReference type="CDD" id="cd09597">
    <property type="entry name" value="M4_TLP"/>
    <property type="match status" value="1"/>
</dbReference>
<feature type="domain" description="Peptidase M4" evidence="8">
    <location>
        <begin position="88"/>
        <end position="172"/>
    </location>
</feature>
<dbReference type="Pfam" id="PF01447">
    <property type="entry name" value="Peptidase_M4"/>
    <property type="match status" value="1"/>
</dbReference>
<organism evidence="10 11">
    <name type="scientific">Streptomyces flaveolus</name>
    <dbReference type="NCBI Taxonomy" id="67297"/>
    <lineage>
        <taxon>Bacteria</taxon>
        <taxon>Bacillati</taxon>
        <taxon>Actinomycetota</taxon>
        <taxon>Actinomycetes</taxon>
        <taxon>Kitasatosporales</taxon>
        <taxon>Streptomycetaceae</taxon>
        <taxon>Streptomyces</taxon>
    </lineage>
</organism>
<comment type="cofactor">
    <cofactor evidence="7">
        <name>Zn(2+)</name>
        <dbReference type="ChEBI" id="CHEBI:29105"/>
    </cofactor>
</comment>
<protein>
    <recommendedName>
        <fullName evidence="7">Neutral metalloproteinase</fullName>
        <ecNumber evidence="7">3.4.24.-</ecNumber>
    </recommendedName>
</protein>
<dbReference type="Pfam" id="PF02868">
    <property type="entry name" value="Peptidase_M4_C"/>
    <property type="match status" value="1"/>
</dbReference>
<dbReference type="RefSeq" id="WP_350720184.1">
    <property type="nucleotide sequence ID" value="NZ_JBEPCO010000018.1"/>
</dbReference>
<proteinExistence type="inferred from homology"/>
<evidence type="ECO:0000256" key="1">
    <source>
        <dbReference type="ARBA" id="ARBA00009388"/>
    </source>
</evidence>
<name>A0ABV1VIJ7_9ACTN</name>
<keyword evidence="4 7" id="KW-0378">Hydrolase</keyword>
<keyword evidence="7" id="KW-0964">Secreted</keyword>
<accession>A0ABV1VIJ7</accession>
<keyword evidence="3" id="KW-0479">Metal-binding</keyword>
<dbReference type="Proteomes" id="UP001490330">
    <property type="component" value="Unassembled WGS sequence"/>
</dbReference>
<evidence type="ECO:0000256" key="5">
    <source>
        <dbReference type="ARBA" id="ARBA00022833"/>
    </source>
</evidence>
<dbReference type="InterPro" id="IPR023612">
    <property type="entry name" value="Peptidase_M4"/>
</dbReference>
<dbReference type="InterPro" id="IPR001570">
    <property type="entry name" value="Peptidase_M4_C_domain"/>
</dbReference>
<dbReference type="PRINTS" id="PR00730">
    <property type="entry name" value="THERMOLYSIN"/>
</dbReference>
<evidence type="ECO:0000256" key="4">
    <source>
        <dbReference type="ARBA" id="ARBA00022801"/>
    </source>
</evidence>
<comment type="subcellular location">
    <subcellularLocation>
        <location evidence="7">Secreted</location>
    </subcellularLocation>
</comment>
<reference evidence="10 11" key="1">
    <citation type="submission" date="2024-06" db="EMBL/GenBank/DDBJ databases">
        <title>The Natural Products Discovery Center: Release of the First 8490 Sequenced Strains for Exploring Actinobacteria Biosynthetic Diversity.</title>
        <authorList>
            <person name="Kalkreuter E."/>
            <person name="Kautsar S.A."/>
            <person name="Yang D."/>
            <person name="Bader C.D."/>
            <person name="Teijaro C.N."/>
            <person name="Fluegel L."/>
            <person name="Davis C.M."/>
            <person name="Simpson J.R."/>
            <person name="Lauterbach L."/>
            <person name="Steele A.D."/>
            <person name="Gui C."/>
            <person name="Meng S."/>
            <person name="Li G."/>
            <person name="Viehrig K."/>
            <person name="Ye F."/>
            <person name="Su P."/>
            <person name="Kiefer A.F."/>
            <person name="Nichols A."/>
            <person name="Cepeda A.J."/>
            <person name="Yan W."/>
            <person name="Fan B."/>
            <person name="Jiang Y."/>
            <person name="Adhikari A."/>
            <person name="Zheng C.-J."/>
            <person name="Schuster L."/>
            <person name="Cowan T.M."/>
            <person name="Smanski M.J."/>
            <person name="Chevrette M.G."/>
            <person name="De Carvalho L.P.S."/>
            <person name="Shen B."/>
        </authorList>
    </citation>
    <scope>NUCLEOTIDE SEQUENCE [LARGE SCALE GENOMIC DNA]</scope>
    <source>
        <strain evidence="10 11">NPDC000632</strain>
    </source>
</reference>
<evidence type="ECO:0000259" key="8">
    <source>
        <dbReference type="Pfam" id="PF01447"/>
    </source>
</evidence>
<dbReference type="InterPro" id="IPR013856">
    <property type="entry name" value="Peptidase_M4_domain"/>
</dbReference>
<dbReference type="SUPFAM" id="SSF55486">
    <property type="entry name" value="Metalloproteases ('zincins'), catalytic domain"/>
    <property type="match status" value="1"/>
</dbReference>
<evidence type="ECO:0000313" key="10">
    <source>
        <dbReference type="EMBL" id="MER6906293.1"/>
    </source>
</evidence>
<evidence type="ECO:0000256" key="3">
    <source>
        <dbReference type="ARBA" id="ARBA00022723"/>
    </source>
</evidence>
<evidence type="ECO:0000259" key="9">
    <source>
        <dbReference type="Pfam" id="PF02868"/>
    </source>
</evidence>
<keyword evidence="2 7" id="KW-0645">Protease</keyword>
<evidence type="ECO:0000313" key="11">
    <source>
        <dbReference type="Proteomes" id="UP001490330"/>
    </source>
</evidence>
<keyword evidence="6 7" id="KW-0482">Metalloprotease</keyword>
<feature type="domain" description="Peptidase M4 C-terminal" evidence="9">
    <location>
        <begin position="175"/>
        <end position="337"/>
    </location>
</feature>
<gene>
    <name evidence="10" type="ORF">ABT322_21520</name>
</gene>
<dbReference type="EC" id="3.4.24.-" evidence="7"/>
<evidence type="ECO:0000256" key="7">
    <source>
        <dbReference type="RuleBase" id="RU366073"/>
    </source>
</evidence>
<sequence>MTSELRVNCAIPPYILEDLLESDDGEVRQAALNTLLTTARLRGERTVLAAFPGAATPGNGRRTVFDCRNGTDLALAVLARSEDGQPSSDSAANRAFDALGRTRDFFQRVFARNSIDGQGMRLDGYIHYDEKYNNAFWDGREMCFGDGDGIIFSDLTSSISVIAHELAHGVTEHTAGLAYRDQSGALNESISDVFGTLVEQWMLNQTAEQADWLIGREVFTPKVQKDALRSMKAPGHAWARDPQPDHMSKYIHMSGDHGGVHYNSGIPNKAFYLTATAIGGHAWEAPGMIWYESLKASNSETRFQEFADTTYRKAGDLYGAGSAQQQAVLGTWQQVGITITGVPAGIAEEQGRMVDESSDAGRQDSVAAVARQVQTLMGQVQELSNDVAMLNGRVTSGR</sequence>
<comment type="similarity">
    <text evidence="1 7">Belongs to the peptidase M4 family.</text>
</comment>
<keyword evidence="5 7" id="KW-0862">Zinc</keyword>
<dbReference type="InterPro" id="IPR027268">
    <property type="entry name" value="Peptidase_M4/M1_CTD_sf"/>
</dbReference>
<dbReference type="PANTHER" id="PTHR43579">
    <property type="match status" value="1"/>
</dbReference>
<comment type="function">
    <text evidence="7">Extracellular zinc metalloprotease.</text>
</comment>
<comment type="caution">
    <text evidence="10">The sequence shown here is derived from an EMBL/GenBank/DDBJ whole genome shotgun (WGS) entry which is preliminary data.</text>
</comment>
<dbReference type="PANTHER" id="PTHR43579:SF1">
    <property type="entry name" value="NEUTRAL METALLOPROTEINASE"/>
    <property type="match status" value="1"/>
</dbReference>
<dbReference type="Gene3D" id="1.10.390.10">
    <property type="entry name" value="Neutral Protease Domain 2"/>
    <property type="match status" value="1"/>
</dbReference>
<keyword evidence="11" id="KW-1185">Reference proteome</keyword>
<dbReference type="Gene3D" id="3.10.170.10">
    <property type="match status" value="1"/>
</dbReference>